<reference evidence="11" key="1">
    <citation type="submission" date="2016-04" db="UniProtKB">
        <authorList>
            <consortium name="WormBaseParasite"/>
        </authorList>
    </citation>
    <scope>IDENTIFICATION</scope>
</reference>
<evidence type="ECO:0000259" key="7">
    <source>
        <dbReference type="SMART" id="SM00385"/>
    </source>
</evidence>
<evidence type="ECO:0000256" key="5">
    <source>
        <dbReference type="SAM" id="Coils"/>
    </source>
</evidence>
<dbReference type="SUPFAM" id="SSF47954">
    <property type="entry name" value="Cyclin-like"/>
    <property type="match status" value="2"/>
</dbReference>
<feature type="domain" description="Cyclin C-terminal" evidence="8">
    <location>
        <begin position="440"/>
        <end position="554"/>
    </location>
</feature>
<accession>A0A158PNZ3</accession>
<dbReference type="CDD" id="cd20507">
    <property type="entry name" value="CYCLIN_CCNB1-like_rpt1"/>
    <property type="match status" value="1"/>
</dbReference>
<comment type="similarity">
    <text evidence="4">Belongs to the cyclin family.</text>
</comment>
<name>A0A158PNZ3_ANISI</name>
<dbReference type="Gene3D" id="1.10.472.10">
    <property type="entry name" value="Cyclin-like"/>
    <property type="match status" value="2"/>
</dbReference>
<evidence type="ECO:0000313" key="11">
    <source>
        <dbReference type="WBParaSite" id="ASIM_0001328201-mRNA-1"/>
    </source>
</evidence>
<dbReference type="Pfam" id="PF02984">
    <property type="entry name" value="Cyclin_C"/>
    <property type="match status" value="1"/>
</dbReference>
<evidence type="ECO:0000256" key="6">
    <source>
        <dbReference type="SAM" id="MobiDB-lite"/>
    </source>
</evidence>
<evidence type="ECO:0000259" key="8">
    <source>
        <dbReference type="SMART" id="SM01332"/>
    </source>
</evidence>
<dbReference type="GO" id="GO:0044772">
    <property type="term" value="P:mitotic cell cycle phase transition"/>
    <property type="evidence" value="ECO:0007669"/>
    <property type="project" value="InterPro"/>
</dbReference>
<keyword evidence="2 4" id="KW-0195">Cyclin</keyword>
<dbReference type="Pfam" id="PF00134">
    <property type="entry name" value="Cyclin_N"/>
    <property type="match status" value="1"/>
</dbReference>
<dbReference type="InterPro" id="IPR004367">
    <property type="entry name" value="Cyclin_C-dom"/>
</dbReference>
<dbReference type="SMART" id="SM00385">
    <property type="entry name" value="CYCLIN"/>
    <property type="match status" value="2"/>
</dbReference>
<evidence type="ECO:0000256" key="3">
    <source>
        <dbReference type="ARBA" id="ARBA00023306"/>
    </source>
</evidence>
<evidence type="ECO:0000256" key="2">
    <source>
        <dbReference type="ARBA" id="ARBA00023127"/>
    </source>
</evidence>
<keyword evidence="3" id="KW-0131">Cell cycle</keyword>
<keyword evidence="5" id="KW-0175">Coiled coil</keyword>
<reference evidence="9 10" key="2">
    <citation type="submission" date="2018-11" db="EMBL/GenBank/DDBJ databases">
        <authorList>
            <consortium name="Pathogen Informatics"/>
        </authorList>
    </citation>
    <scope>NUCLEOTIDE SEQUENCE [LARGE SCALE GENOMIC DNA]</scope>
</reference>
<evidence type="ECO:0000313" key="10">
    <source>
        <dbReference type="Proteomes" id="UP000267096"/>
    </source>
</evidence>
<feature type="region of interest" description="Disordered" evidence="6">
    <location>
        <begin position="1"/>
        <end position="84"/>
    </location>
</feature>
<dbReference type="FunFam" id="1.10.472.10:FF:000001">
    <property type="entry name" value="G2/mitotic-specific cyclin"/>
    <property type="match status" value="1"/>
</dbReference>
<proteinExistence type="inferred from homology"/>
<evidence type="ECO:0000256" key="4">
    <source>
        <dbReference type="RuleBase" id="RU000383"/>
    </source>
</evidence>
<dbReference type="GO" id="GO:0016538">
    <property type="term" value="F:cyclin-dependent protein serine/threonine kinase regulator activity"/>
    <property type="evidence" value="ECO:0007669"/>
    <property type="project" value="InterPro"/>
</dbReference>
<dbReference type="GO" id="GO:0051301">
    <property type="term" value="P:cell division"/>
    <property type="evidence" value="ECO:0007669"/>
    <property type="project" value="UniProtKB-KW"/>
</dbReference>
<dbReference type="PANTHER" id="PTHR10177">
    <property type="entry name" value="CYCLINS"/>
    <property type="match status" value="1"/>
</dbReference>
<sequence length="567" mass="63721">MDRYHSDSHSEGAVSKSSTLSTVKLDSSDEDDKIDCVSNVTSSRRQRSTNPEHEPNKCSLLPVNSSGRQSRSRSKSCPSSDAMVQSWNNASESTDFKINSNDPLGCLKQQQHKHCSISQFDESAPRSNANMEIRLSLLEMKVKNSSVSWCEFDLLGWLNLVVLKSDQIARRESSLPWLVAMLRGRKKTAATNAEDAVAVNKPATRTGGLATRSSNVTIPSTAAFESLPQKTHHPQRTNAALHDHRNVGVNENKNVAKVQKVLQTKEDAKKQKQSNLAAAEKIEKQHESESKTTAWSAARFDDVVLRCNIYADDIYDYIFHAEKKHGVPPAFLCGHTVTPKMRSILVDWLLQVHIRFHLLPETIFATINILDRYLAVGDADKSNLQLIGITCMSIASKYEEVYAPEMQDYVYITENSYSKHDIVLMEMKILSKIGVDLGRPHVIQFLRRISCYFDAVLHSMAKYICENAVFDYTTCHLKPSFIAAISLWLASRLEDRELPDDIFAIARVSEEEIQEWSAVFATSLLKTHTNTKLTALKNKYSNSKFSRVSDLLPNQVSILQKIAANRS</sequence>
<dbReference type="InterPro" id="IPR013763">
    <property type="entry name" value="Cyclin-like_dom"/>
</dbReference>
<feature type="domain" description="Cyclin-like" evidence="7">
    <location>
        <begin position="347"/>
        <end position="431"/>
    </location>
</feature>
<feature type="domain" description="Cyclin-like" evidence="7">
    <location>
        <begin position="444"/>
        <end position="522"/>
    </location>
</feature>
<keyword evidence="1" id="KW-0132">Cell division</keyword>
<feature type="compositionally biased region" description="Polar residues" evidence="6">
    <location>
        <begin position="15"/>
        <end position="25"/>
    </location>
</feature>
<dbReference type="InterPro" id="IPR048258">
    <property type="entry name" value="Cyclins_cyclin-box"/>
</dbReference>
<dbReference type="InterPro" id="IPR036915">
    <property type="entry name" value="Cyclin-like_sf"/>
</dbReference>
<evidence type="ECO:0000256" key="1">
    <source>
        <dbReference type="ARBA" id="ARBA00022618"/>
    </source>
</evidence>
<dbReference type="EMBL" id="UYRR01031235">
    <property type="protein sequence ID" value="VDK47981.1"/>
    <property type="molecule type" value="Genomic_DNA"/>
</dbReference>
<dbReference type="OrthoDB" id="5590282at2759"/>
<dbReference type="Proteomes" id="UP000267096">
    <property type="component" value="Unassembled WGS sequence"/>
</dbReference>
<dbReference type="AlphaFoldDB" id="A0A158PNZ3"/>
<gene>
    <name evidence="9" type="ORF">ASIM_LOCUS12710</name>
</gene>
<dbReference type="InterPro" id="IPR039361">
    <property type="entry name" value="Cyclin"/>
</dbReference>
<dbReference type="PROSITE" id="PS00292">
    <property type="entry name" value="CYCLINS"/>
    <property type="match status" value="1"/>
</dbReference>
<evidence type="ECO:0000313" key="9">
    <source>
        <dbReference type="EMBL" id="VDK47981.1"/>
    </source>
</evidence>
<feature type="coiled-coil region" evidence="5">
    <location>
        <begin position="262"/>
        <end position="289"/>
    </location>
</feature>
<organism evidence="11">
    <name type="scientific">Anisakis simplex</name>
    <name type="common">Herring worm</name>
    <dbReference type="NCBI Taxonomy" id="6269"/>
    <lineage>
        <taxon>Eukaryota</taxon>
        <taxon>Metazoa</taxon>
        <taxon>Ecdysozoa</taxon>
        <taxon>Nematoda</taxon>
        <taxon>Chromadorea</taxon>
        <taxon>Rhabditida</taxon>
        <taxon>Spirurina</taxon>
        <taxon>Ascaridomorpha</taxon>
        <taxon>Ascaridoidea</taxon>
        <taxon>Anisakidae</taxon>
        <taxon>Anisakis</taxon>
        <taxon>Anisakis simplex complex</taxon>
    </lineage>
</organism>
<dbReference type="InterPro" id="IPR006671">
    <property type="entry name" value="Cyclin_N"/>
</dbReference>
<dbReference type="WBParaSite" id="ASIM_0001328201-mRNA-1">
    <property type="protein sequence ID" value="ASIM_0001328201-mRNA-1"/>
    <property type="gene ID" value="ASIM_0001328201"/>
</dbReference>
<feature type="compositionally biased region" description="Low complexity" evidence="6">
    <location>
        <begin position="65"/>
        <end position="80"/>
    </location>
</feature>
<dbReference type="SMART" id="SM01332">
    <property type="entry name" value="Cyclin_C"/>
    <property type="match status" value="1"/>
</dbReference>
<feature type="compositionally biased region" description="Basic and acidic residues" evidence="6">
    <location>
        <begin position="1"/>
        <end position="10"/>
    </location>
</feature>
<keyword evidence="10" id="KW-1185">Reference proteome</keyword>
<protein>
    <submittedName>
        <fullName evidence="11">Cyclin N-terminal domain-containing protein</fullName>
    </submittedName>
</protein>